<sequence>MRNQASFGRTDKGRDKSTRPARRGVHPALFYTMFALLLGGNGLLGTAFLLSPDISRLLNGQSEQVVQAYEDRIAQLRVEIDRLHSRSYAQAGDVNLQLQELAQQQEVLLEQHQLVRILVDKAGELGIEAATLSQPAQSDMPLAFLANPAIGGNPDIDATAAAVNQMMDETQFAMTSIAETAVARTDSIVAELSDLGIRVDLPAGEAGMGGPLLDAVDSSESSPMVDDANAVMEALLRYKAARDSIEGAPVHMPISGNYRRSSTFGNRTDPFTGNRAFHSGLDFAAASGTPVYSAGRGVVTFVGTRSGYGKVVEVTHDGGLVTRYAHLSGYLSKEGQRVSTGTPIAKVGSTGRSTGPHLHFEVRKGDSAINPKAFLDAGNRLSALLS</sequence>
<dbReference type="InterPro" id="IPR011055">
    <property type="entry name" value="Dup_hybrid_motif"/>
</dbReference>
<evidence type="ECO:0000313" key="6">
    <source>
        <dbReference type="Proteomes" id="UP000678281"/>
    </source>
</evidence>
<dbReference type="CDD" id="cd12797">
    <property type="entry name" value="M23_peptidase"/>
    <property type="match status" value="1"/>
</dbReference>
<reference evidence="5" key="1">
    <citation type="submission" date="2021-04" db="EMBL/GenBank/DDBJ databases">
        <title>Devosia litorisediminis sp. nov., isolated from a sand dune.</title>
        <authorList>
            <person name="Park S."/>
            <person name="Yoon J.-H."/>
        </authorList>
    </citation>
    <scope>NUCLEOTIDE SEQUENCE</scope>
    <source>
        <strain evidence="5">BSSL-BM10</strain>
    </source>
</reference>
<keyword evidence="6" id="KW-1185">Reference proteome</keyword>
<evidence type="ECO:0000259" key="4">
    <source>
        <dbReference type="Pfam" id="PF01551"/>
    </source>
</evidence>
<feature type="transmembrane region" description="Helical" evidence="3">
    <location>
        <begin position="28"/>
        <end position="50"/>
    </location>
</feature>
<dbReference type="Pfam" id="PF01551">
    <property type="entry name" value="Peptidase_M23"/>
    <property type="match status" value="1"/>
</dbReference>
<evidence type="ECO:0000313" key="5">
    <source>
        <dbReference type="EMBL" id="MBS3848208.1"/>
    </source>
</evidence>
<accession>A0A942E4T4</accession>
<dbReference type="RefSeq" id="WP_212657772.1">
    <property type="nucleotide sequence ID" value="NZ_JAGXTP010000001.1"/>
</dbReference>
<dbReference type="AlphaFoldDB" id="A0A942E4T4"/>
<gene>
    <name evidence="5" type="ORF">KD146_05800</name>
</gene>
<feature type="compositionally biased region" description="Basic and acidic residues" evidence="2">
    <location>
        <begin position="9"/>
        <end position="18"/>
    </location>
</feature>
<name>A0A942E4T4_9HYPH</name>
<keyword evidence="1" id="KW-0175">Coiled coil</keyword>
<keyword evidence="3" id="KW-1133">Transmembrane helix</keyword>
<dbReference type="InterPro" id="IPR050570">
    <property type="entry name" value="Cell_wall_metabolism_enzyme"/>
</dbReference>
<feature type="domain" description="M23ase beta-sheet core" evidence="4">
    <location>
        <begin position="277"/>
        <end position="371"/>
    </location>
</feature>
<proteinExistence type="predicted"/>
<dbReference type="PANTHER" id="PTHR21666:SF270">
    <property type="entry name" value="MUREIN HYDROLASE ACTIVATOR ENVC"/>
    <property type="match status" value="1"/>
</dbReference>
<evidence type="ECO:0000256" key="2">
    <source>
        <dbReference type="SAM" id="MobiDB-lite"/>
    </source>
</evidence>
<feature type="coiled-coil region" evidence="1">
    <location>
        <begin position="59"/>
        <end position="86"/>
    </location>
</feature>
<dbReference type="Proteomes" id="UP000678281">
    <property type="component" value="Unassembled WGS sequence"/>
</dbReference>
<dbReference type="GO" id="GO:0004222">
    <property type="term" value="F:metalloendopeptidase activity"/>
    <property type="evidence" value="ECO:0007669"/>
    <property type="project" value="TreeGrafter"/>
</dbReference>
<comment type="caution">
    <text evidence="5">The sequence shown here is derived from an EMBL/GenBank/DDBJ whole genome shotgun (WGS) entry which is preliminary data.</text>
</comment>
<evidence type="ECO:0000256" key="1">
    <source>
        <dbReference type="SAM" id="Coils"/>
    </source>
</evidence>
<dbReference type="Gene3D" id="2.70.70.10">
    <property type="entry name" value="Glucose Permease (Domain IIA)"/>
    <property type="match status" value="1"/>
</dbReference>
<feature type="region of interest" description="Disordered" evidence="2">
    <location>
        <begin position="1"/>
        <end position="21"/>
    </location>
</feature>
<dbReference type="InterPro" id="IPR016047">
    <property type="entry name" value="M23ase_b-sheet_dom"/>
</dbReference>
<protein>
    <submittedName>
        <fullName evidence="5">M23 family metallopeptidase</fullName>
    </submittedName>
</protein>
<keyword evidence="3" id="KW-0472">Membrane</keyword>
<dbReference type="SUPFAM" id="SSF51261">
    <property type="entry name" value="Duplicated hybrid motif"/>
    <property type="match status" value="1"/>
</dbReference>
<dbReference type="EMBL" id="JAGXTP010000001">
    <property type="protein sequence ID" value="MBS3848208.1"/>
    <property type="molecule type" value="Genomic_DNA"/>
</dbReference>
<dbReference type="FunFam" id="2.70.70.10:FF:000006">
    <property type="entry name" value="M23 family peptidase"/>
    <property type="match status" value="1"/>
</dbReference>
<dbReference type="PANTHER" id="PTHR21666">
    <property type="entry name" value="PEPTIDASE-RELATED"/>
    <property type="match status" value="1"/>
</dbReference>
<keyword evidence="3" id="KW-0812">Transmembrane</keyword>
<organism evidence="5 6">
    <name type="scientific">Devosia litorisediminis</name>
    <dbReference type="NCBI Taxonomy" id="2829817"/>
    <lineage>
        <taxon>Bacteria</taxon>
        <taxon>Pseudomonadati</taxon>
        <taxon>Pseudomonadota</taxon>
        <taxon>Alphaproteobacteria</taxon>
        <taxon>Hyphomicrobiales</taxon>
        <taxon>Devosiaceae</taxon>
        <taxon>Devosia</taxon>
    </lineage>
</organism>
<evidence type="ECO:0000256" key="3">
    <source>
        <dbReference type="SAM" id="Phobius"/>
    </source>
</evidence>